<proteinExistence type="predicted"/>
<dbReference type="RefSeq" id="WP_191298268.1">
    <property type="nucleotide sequence ID" value="NZ_BNAR01000003.1"/>
</dbReference>
<dbReference type="Gene3D" id="1.10.260.40">
    <property type="entry name" value="lambda repressor-like DNA-binding domains"/>
    <property type="match status" value="1"/>
</dbReference>
<dbReference type="CDD" id="cd00093">
    <property type="entry name" value="HTH_XRE"/>
    <property type="match status" value="1"/>
</dbReference>
<evidence type="ECO:0000259" key="1">
    <source>
        <dbReference type="SMART" id="SM00530"/>
    </source>
</evidence>
<dbReference type="SUPFAM" id="SSF47413">
    <property type="entry name" value="lambda repressor-like DNA-binding domains"/>
    <property type="match status" value="1"/>
</dbReference>
<dbReference type="InterPro" id="IPR001387">
    <property type="entry name" value="Cro/C1-type_HTH"/>
</dbReference>
<organism evidence="2 3">
    <name type="scientific">Lentzea cavernae</name>
    <dbReference type="NCBI Taxonomy" id="2020703"/>
    <lineage>
        <taxon>Bacteria</taxon>
        <taxon>Bacillati</taxon>
        <taxon>Actinomycetota</taxon>
        <taxon>Actinomycetes</taxon>
        <taxon>Pseudonocardiales</taxon>
        <taxon>Pseudonocardiaceae</taxon>
        <taxon>Lentzea</taxon>
    </lineage>
</organism>
<dbReference type="SMART" id="SM00530">
    <property type="entry name" value="HTH_XRE"/>
    <property type="match status" value="1"/>
</dbReference>
<reference evidence="3" key="1">
    <citation type="journal article" date="2019" name="Int. J. Syst. Evol. Microbiol.">
        <title>The Global Catalogue of Microorganisms (GCM) 10K type strain sequencing project: providing services to taxonomists for standard genome sequencing and annotation.</title>
        <authorList>
            <consortium name="The Broad Institute Genomics Platform"/>
            <consortium name="The Broad Institute Genome Sequencing Center for Infectious Disease"/>
            <person name="Wu L."/>
            <person name="Ma J."/>
        </authorList>
    </citation>
    <scope>NUCLEOTIDE SEQUENCE [LARGE SCALE GENOMIC DNA]</scope>
    <source>
        <strain evidence="3">CGMCC 4.7367</strain>
    </source>
</reference>
<gene>
    <name evidence="2" type="ORF">GCM10017774_27970</name>
</gene>
<dbReference type="EMBL" id="BNAR01000003">
    <property type="protein sequence ID" value="GHH38089.1"/>
    <property type="molecule type" value="Genomic_DNA"/>
</dbReference>
<dbReference type="InterPro" id="IPR043917">
    <property type="entry name" value="DUF5753"/>
</dbReference>
<dbReference type="Pfam" id="PF19054">
    <property type="entry name" value="DUF5753"/>
    <property type="match status" value="1"/>
</dbReference>
<accession>A0ABQ3MB55</accession>
<comment type="caution">
    <text evidence="2">The sequence shown here is derived from an EMBL/GenBank/DDBJ whole genome shotgun (WGS) entry which is preliminary data.</text>
</comment>
<name>A0ABQ3MB55_9PSEU</name>
<dbReference type="Pfam" id="PF13560">
    <property type="entry name" value="HTH_31"/>
    <property type="match status" value="1"/>
</dbReference>
<sequence length="287" mass="32611">MPKPASPVVAGWELAFRLREQRELKNVDVKTITDALGFTRNYWSAVENERKLLSEENLIAVLDLLEFDVGVRQRLLDLRVAAKERGWWTRYGNLLDNDLQRLIGLEAGAETIRYYESLIIPGMLQTEEYARAIMEPDDTIRLIDVNQRVEVRVRRQQRLTGEAPLRVVAIISEAALRQQIGGPAVLRRQLEHLARSIEENQTGLEVRIVPFTATACGLFGAATIHLLHFPEDRLPVVLFQETVTTRDITSDLVRVAEISSTYDGAMERTLSPLKSLAIIRQCIKELD</sequence>
<feature type="domain" description="HTH cro/C1-type" evidence="1">
    <location>
        <begin position="17"/>
        <end position="72"/>
    </location>
</feature>
<protein>
    <recommendedName>
        <fullName evidence="1">HTH cro/C1-type domain-containing protein</fullName>
    </recommendedName>
</protein>
<evidence type="ECO:0000313" key="2">
    <source>
        <dbReference type="EMBL" id="GHH38089.1"/>
    </source>
</evidence>
<dbReference type="InterPro" id="IPR010982">
    <property type="entry name" value="Lambda_DNA-bd_dom_sf"/>
</dbReference>
<dbReference type="Proteomes" id="UP000605568">
    <property type="component" value="Unassembled WGS sequence"/>
</dbReference>
<keyword evidence="3" id="KW-1185">Reference proteome</keyword>
<evidence type="ECO:0000313" key="3">
    <source>
        <dbReference type="Proteomes" id="UP000605568"/>
    </source>
</evidence>